<dbReference type="EMBL" id="JBHSBU010000001">
    <property type="protein sequence ID" value="MFC4158911.1"/>
    <property type="molecule type" value="Genomic_DNA"/>
</dbReference>
<evidence type="ECO:0000313" key="2">
    <source>
        <dbReference type="Proteomes" id="UP001595791"/>
    </source>
</evidence>
<dbReference type="Proteomes" id="UP001595791">
    <property type="component" value="Unassembled WGS sequence"/>
</dbReference>
<dbReference type="RefSeq" id="WP_378162094.1">
    <property type="nucleotide sequence ID" value="NZ_JBHSBU010000001.1"/>
</dbReference>
<organism evidence="1 2">
    <name type="scientific">Chitinimonas lacunae</name>
    <dbReference type="NCBI Taxonomy" id="1963018"/>
    <lineage>
        <taxon>Bacteria</taxon>
        <taxon>Pseudomonadati</taxon>
        <taxon>Pseudomonadota</taxon>
        <taxon>Betaproteobacteria</taxon>
        <taxon>Neisseriales</taxon>
        <taxon>Chitinibacteraceae</taxon>
        <taxon>Chitinimonas</taxon>
    </lineage>
</organism>
<sequence>MVGPELRLRVYSGYFTPPPNRLEKNWRDYPVPPGKDEMGDAHQFWLCCRKEGWRGNCRFDAFGACIALVRKKESWAGHGGYKSIFELYIFKQGNAKKAVLLCS</sequence>
<protein>
    <submittedName>
        <fullName evidence="1">Uncharacterized protein</fullName>
    </submittedName>
</protein>
<keyword evidence="2" id="KW-1185">Reference proteome</keyword>
<comment type="caution">
    <text evidence="1">The sequence shown here is derived from an EMBL/GenBank/DDBJ whole genome shotgun (WGS) entry which is preliminary data.</text>
</comment>
<proteinExistence type="predicted"/>
<gene>
    <name evidence="1" type="ORF">ACFOW7_06010</name>
</gene>
<name>A0ABV8MQ02_9NEIS</name>
<evidence type="ECO:0000313" key="1">
    <source>
        <dbReference type="EMBL" id="MFC4158911.1"/>
    </source>
</evidence>
<reference evidence="2" key="1">
    <citation type="journal article" date="2019" name="Int. J. Syst. Evol. Microbiol.">
        <title>The Global Catalogue of Microorganisms (GCM) 10K type strain sequencing project: providing services to taxonomists for standard genome sequencing and annotation.</title>
        <authorList>
            <consortium name="The Broad Institute Genomics Platform"/>
            <consortium name="The Broad Institute Genome Sequencing Center for Infectious Disease"/>
            <person name="Wu L."/>
            <person name="Ma J."/>
        </authorList>
    </citation>
    <scope>NUCLEOTIDE SEQUENCE [LARGE SCALE GENOMIC DNA]</scope>
    <source>
        <strain evidence="2">LMG 29894</strain>
    </source>
</reference>
<accession>A0ABV8MQ02</accession>